<sequence length="68" mass="7599">MQGCSNTCWSPFEFAATEAAEYTRTRTPVEVRRRYHGSQQLSQPSLKQPLCSDVVEASHHSCADVVDV</sequence>
<organism evidence="1 2">
    <name type="scientific">Cuscuta campestris</name>
    <dbReference type="NCBI Taxonomy" id="132261"/>
    <lineage>
        <taxon>Eukaryota</taxon>
        <taxon>Viridiplantae</taxon>
        <taxon>Streptophyta</taxon>
        <taxon>Embryophyta</taxon>
        <taxon>Tracheophyta</taxon>
        <taxon>Spermatophyta</taxon>
        <taxon>Magnoliopsida</taxon>
        <taxon>eudicotyledons</taxon>
        <taxon>Gunneridae</taxon>
        <taxon>Pentapetalae</taxon>
        <taxon>asterids</taxon>
        <taxon>lamiids</taxon>
        <taxon>Solanales</taxon>
        <taxon>Convolvulaceae</taxon>
        <taxon>Cuscuteae</taxon>
        <taxon>Cuscuta</taxon>
        <taxon>Cuscuta subgen. Grammica</taxon>
        <taxon>Cuscuta sect. Cleistogrammica</taxon>
    </lineage>
</organism>
<dbReference type="EMBL" id="OOIL02002239">
    <property type="protein sequence ID" value="VFQ81085.1"/>
    <property type="molecule type" value="Genomic_DNA"/>
</dbReference>
<dbReference type="AlphaFoldDB" id="A0A484LXE9"/>
<gene>
    <name evidence="1" type="ORF">CCAM_LOCUS22861</name>
</gene>
<keyword evidence="2" id="KW-1185">Reference proteome</keyword>
<dbReference type="Proteomes" id="UP000595140">
    <property type="component" value="Unassembled WGS sequence"/>
</dbReference>
<protein>
    <submittedName>
        <fullName evidence="1">Uncharacterized protein</fullName>
    </submittedName>
</protein>
<reference evidence="1 2" key="1">
    <citation type="submission" date="2018-04" db="EMBL/GenBank/DDBJ databases">
        <authorList>
            <person name="Vogel A."/>
        </authorList>
    </citation>
    <scope>NUCLEOTIDE SEQUENCE [LARGE SCALE GENOMIC DNA]</scope>
</reference>
<evidence type="ECO:0000313" key="2">
    <source>
        <dbReference type="Proteomes" id="UP000595140"/>
    </source>
</evidence>
<name>A0A484LXE9_9ASTE</name>
<evidence type="ECO:0000313" key="1">
    <source>
        <dbReference type="EMBL" id="VFQ81085.1"/>
    </source>
</evidence>
<proteinExistence type="predicted"/>
<accession>A0A484LXE9</accession>